<proteinExistence type="predicted"/>
<dbReference type="Pfam" id="PF01047">
    <property type="entry name" value="MarR"/>
    <property type="match status" value="1"/>
</dbReference>
<reference evidence="2 3" key="1">
    <citation type="submission" date="2019-06" db="EMBL/GenBank/DDBJ databases">
        <title>Sequencing the genomes of 1000 actinobacteria strains.</title>
        <authorList>
            <person name="Klenk H.-P."/>
        </authorList>
    </citation>
    <scope>NUCLEOTIDE SEQUENCE [LARGE SCALE GENOMIC DNA]</scope>
    <source>
        <strain evidence="2 3">DSM 45928</strain>
    </source>
</reference>
<dbReference type="InterPro" id="IPR036388">
    <property type="entry name" value="WH-like_DNA-bd_sf"/>
</dbReference>
<keyword evidence="2" id="KW-0238">DNA-binding</keyword>
<dbReference type="Gene3D" id="1.10.10.10">
    <property type="entry name" value="Winged helix-like DNA-binding domain superfamily/Winged helix DNA-binding domain"/>
    <property type="match status" value="1"/>
</dbReference>
<accession>A0A543B1Y7</accession>
<evidence type="ECO:0000259" key="1">
    <source>
        <dbReference type="PROSITE" id="PS50995"/>
    </source>
</evidence>
<dbReference type="Proteomes" id="UP000317043">
    <property type="component" value="Unassembled WGS sequence"/>
</dbReference>
<name>A0A543B1Y7_9ACTN</name>
<dbReference type="InterPro" id="IPR000835">
    <property type="entry name" value="HTH_MarR-typ"/>
</dbReference>
<dbReference type="PANTHER" id="PTHR33164">
    <property type="entry name" value="TRANSCRIPTIONAL REGULATOR, MARR FAMILY"/>
    <property type="match status" value="1"/>
</dbReference>
<organism evidence="2 3">
    <name type="scientific">Stackebrandtia endophytica</name>
    <dbReference type="NCBI Taxonomy" id="1496996"/>
    <lineage>
        <taxon>Bacteria</taxon>
        <taxon>Bacillati</taxon>
        <taxon>Actinomycetota</taxon>
        <taxon>Actinomycetes</taxon>
        <taxon>Glycomycetales</taxon>
        <taxon>Glycomycetaceae</taxon>
        <taxon>Stackebrandtia</taxon>
    </lineage>
</organism>
<dbReference type="PANTHER" id="PTHR33164:SF99">
    <property type="entry name" value="MARR FAMILY REGULATORY PROTEIN"/>
    <property type="match status" value="1"/>
</dbReference>
<dbReference type="GO" id="GO:0006950">
    <property type="term" value="P:response to stress"/>
    <property type="evidence" value="ECO:0007669"/>
    <property type="project" value="TreeGrafter"/>
</dbReference>
<dbReference type="GO" id="GO:0003677">
    <property type="term" value="F:DNA binding"/>
    <property type="evidence" value="ECO:0007669"/>
    <property type="project" value="UniProtKB-KW"/>
</dbReference>
<evidence type="ECO:0000313" key="2">
    <source>
        <dbReference type="EMBL" id="TQL78849.1"/>
    </source>
</evidence>
<evidence type="ECO:0000313" key="3">
    <source>
        <dbReference type="Proteomes" id="UP000317043"/>
    </source>
</evidence>
<dbReference type="EMBL" id="VFOW01000001">
    <property type="protein sequence ID" value="TQL78849.1"/>
    <property type="molecule type" value="Genomic_DNA"/>
</dbReference>
<dbReference type="SMART" id="SM00347">
    <property type="entry name" value="HTH_MARR"/>
    <property type="match status" value="1"/>
</dbReference>
<dbReference type="RefSeq" id="WP_142043719.1">
    <property type="nucleotide sequence ID" value="NZ_JBHTGS010000002.1"/>
</dbReference>
<dbReference type="InterPro" id="IPR036390">
    <property type="entry name" value="WH_DNA-bd_sf"/>
</dbReference>
<dbReference type="SUPFAM" id="SSF46785">
    <property type="entry name" value="Winged helix' DNA-binding domain"/>
    <property type="match status" value="1"/>
</dbReference>
<dbReference type="GO" id="GO:0003700">
    <property type="term" value="F:DNA-binding transcription factor activity"/>
    <property type="evidence" value="ECO:0007669"/>
    <property type="project" value="InterPro"/>
</dbReference>
<dbReference type="InterPro" id="IPR039422">
    <property type="entry name" value="MarR/SlyA-like"/>
</dbReference>
<protein>
    <submittedName>
        <fullName evidence="2">DNA-binding MarR family transcriptional regulator</fullName>
    </submittedName>
</protein>
<dbReference type="PROSITE" id="PS50995">
    <property type="entry name" value="HTH_MARR_2"/>
    <property type="match status" value="1"/>
</dbReference>
<keyword evidence="3" id="KW-1185">Reference proteome</keyword>
<dbReference type="AlphaFoldDB" id="A0A543B1Y7"/>
<sequence length="150" mass="16742">MSLPRPPILDDTLQGWRVFFALHARVEDRLERALQAEHELSRSEFSVLEVLAEWAPQHLRMQALAGQVVLSQSATTRLVTRLERRGLLDRHLCQEDRRGIYAEITEAGHIALASAVPTYRGALQDALIEASADDRFASMVSALASVTPSR</sequence>
<gene>
    <name evidence="2" type="ORF">FB566_4444</name>
</gene>
<dbReference type="OrthoDB" id="5195026at2"/>
<comment type="caution">
    <text evidence="2">The sequence shown here is derived from an EMBL/GenBank/DDBJ whole genome shotgun (WGS) entry which is preliminary data.</text>
</comment>
<feature type="domain" description="HTH marR-type" evidence="1">
    <location>
        <begin position="1"/>
        <end position="148"/>
    </location>
</feature>
<dbReference type="InParanoid" id="A0A543B1Y7"/>